<evidence type="ECO:0000313" key="2">
    <source>
        <dbReference type="Proteomes" id="UP000187203"/>
    </source>
</evidence>
<dbReference type="InterPro" id="IPR007750">
    <property type="entry name" value="DUF674"/>
</dbReference>
<dbReference type="Pfam" id="PF05056">
    <property type="entry name" value="DUF674"/>
    <property type="match status" value="1"/>
</dbReference>
<accession>A0A1R3K6C1</accession>
<dbReference type="PANTHER" id="PTHR33103:SF110">
    <property type="entry name" value="DUF674 FAMILY PROTEIN"/>
    <property type="match status" value="1"/>
</dbReference>
<dbReference type="EMBL" id="AWUE01014604">
    <property type="protein sequence ID" value="OMP02645.1"/>
    <property type="molecule type" value="Genomic_DNA"/>
</dbReference>
<evidence type="ECO:0000313" key="1">
    <source>
        <dbReference type="EMBL" id="OMP02645.1"/>
    </source>
</evidence>
<protein>
    <recommendedName>
        <fullName evidence="3">DUF674 domain-containing protein</fullName>
    </recommendedName>
</protein>
<proteinExistence type="predicted"/>
<evidence type="ECO:0008006" key="3">
    <source>
        <dbReference type="Google" id="ProtNLM"/>
    </source>
</evidence>
<dbReference type="OrthoDB" id="2014278at2759"/>
<keyword evidence="2" id="KW-1185">Reference proteome</keyword>
<dbReference type="AlphaFoldDB" id="A0A1R3K6C1"/>
<dbReference type="PANTHER" id="PTHR33103">
    <property type="entry name" value="OS01G0153900 PROTEIN"/>
    <property type="match status" value="1"/>
</dbReference>
<dbReference type="STRING" id="93759.A0A1R3K6C1"/>
<reference evidence="2" key="1">
    <citation type="submission" date="2013-09" db="EMBL/GenBank/DDBJ databases">
        <title>Corchorus olitorius genome sequencing.</title>
        <authorList>
            <person name="Alam M."/>
            <person name="Haque M.S."/>
            <person name="Islam M.S."/>
            <person name="Emdad E.M."/>
            <person name="Islam M.M."/>
            <person name="Ahmed B."/>
            <person name="Halim A."/>
            <person name="Hossen Q.M.M."/>
            <person name="Hossain M.Z."/>
            <person name="Ahmed R."/>
            <person name="Khan M.M."/>
            <person name="Islam R."/>
            <person name="Rashid M.M."/>
            <person name="Khan S.A."/>
            <person name="Rahman M.S."/>
            <person name="Alam M."/>
            <person name="Yahiya A.S."/>
            <person name="Khan M.S."/>
            <person name="Azam M.S."/>
            <person name="Haque T."/>
            <person name="Lashkar M.Z.H."/>
            <person name="Akhand A.I."/>
            <person name="Morshed G."/>
            <person name="Roy S."/>
            <person name="Uddin K.S."/>
            <person name="Rabeya T."/>
            <person name="Hossain A.S."/>
            <person name="Chowdhury A."/>
            <person name="Snigdha A.R."/>
            <person name="Mortoza M.S."/>
            <person name="Matin S.A."/>
            <person name="Hoque S.M.E."/>
            <person name="Islam M.K."/>
            <person name="Roy D.K."/>
            <person name="Haider R."/>
            <person name="Moosa M.M."/>
            <person name="Elias S.M."/>
            <person name="Hasan A.M."/>
            <person name="Jahan S."/>
            <person name="Shafiuddin M."/>
            <person name="Mahmood N."/>
            <person name="Shommy N.S."/>
        </authorList>
    </citation>
    <scope>NUCLEOTIDE SEQUENCE [LARGE SCALE GENOMIC DNA]</scope>
    <source>
        <strain evidence="2">cv. O-4</strain>
    </source>
</reference>
<name>A0A1R3K6C1_9ROSI</name>
<sequence length="250" mass="27617">MAPSKVSLKLLVDTKGQRVLFAEASKDFVDFLFNILSLPVGTVIRLLSKQQMVGCIANLYESVENMSDTYIQQETNKDILLKPKVISNVANVPLLLPNIQSPTTINFYRCNGAISSNGYYLSNQKYSCKYFSNDPTSICPTCNNFMNIQVTLVNPPNKASSSSAGNDKGGYVKGVATYMIMDDLVVSPMSTISSITLLNKFQVKNVGALEERLIDVSMNEGVELLKASLQSNTVLTDVFFKLKPKRKRSK</sequence>
<comment type="caution">
    <text evidence="1">The sequence shown here is derived from an EMBL/GenBank/DDBJ whole genome shotgun (WGS) entry which is preliminary data.</text>
</comment>
<gene>
    <name evidence="1" type="ORF">COLO4_10926</name>
</gene>
<organism evidence="1 2">
    <name type="scientific">Corchorus olitorius</name>
    <dbReference type="NCBI Taxonomy" id="93759"/>
    <lineage>
        <taxon>Eukaryota</taxon>
        <taxon>Viridiplantae</taxon>
        <taxon>Streptophyta</taxon>
        <taxon>Embryophyta</taxon>
        <taxon>Tracheophyta</taxon>
        <taxon>Spermatophyta</taxon>
        <taxon>Magnoliopsida</taxon>
        <taxon>eudicotyledons</taxon>
        <taxon>Gunneridae</taxon>
        <taxon>Pentapetalae</taxon>
        <taxon>rosids</taxon>
        <taxon>malvids</taxon>
        <taxon>Malvales</taxon>
        <taxon>Malvaceae</taxon>
        <taxon>Grewioideae</taxon>
        <taxon>Apeibeae</taxon>
        <taxon>Corchorus</taxon>
    </lineage>
</organism>
<dbReference type="Proteomes" id="UP000187203">
    <property type="component" value="Unassembled WGS sequence"/>
</dbReference>